<dbReference type="Proteomes" id="UP000663879">
    <property type="component" value="Unassembled WGS sequence"/>
</dbReference>
<evidence type="ECO:0000256" key="1">
    <source>
        <dbReference type="ARBA" id="ARBA00004123"/>
    </source>
</evidence>
<evidence type="ECO:0000256" key="5">
    <source>
        <dbReference type="SAM" id="MobiDB-lite"/>
    </source>
</evidence>
<feature type="compositionally biased region" description="Low complexity" evidence="5">
    <location>
        <begin position="10"/>
        <end position="57"/>
    </location>
</feature>
<feature type="compositionally biased region" description="Polar residues" evidence="5">
    <location>
        <begin position="60"/>
        <end position="75"/>
    </location>
</feature>
<comment type="subcellular location">
    <subcellularLocation>
        <location evidence="1">Nucleus</location>
    </subcellularLocation>
</comment>
<dbReference type="GO" id="GO:0044613">
    <property type="term" value="C:nuclear pore central transport channel"/>
    <property type="evidence" value="ECO:0007669"/>
    <property type="project" value="TreeGrafter"/>
</dbReference>
<protein>
    <recommendedName>
        <fullName evidence="6">Nucleoporin Nup54 alpha-helical domain-containing protein</fullName>
    </recommendedName>
</protein>
<dbReference type="PANTHER" id="PTHR13000">
    <property type="entry name" value="NUCLEOPORIN P54"/>
    <property type="match status" value="1"/>
</dbReference>
<dbReference type="InterPro" id="IPR025712">
    <property type="entry name" value="Nup54_alpha-helical_dom"/>
</dbReference>
<dbReference type="GO" id="GO:0006607">
    <property type="term" value="P:NLS-bearing protein import into nucleus"/>
    <property type="evidence" value="ECO:0007669"/>
    <property type="project" value="TreeGrafter"/>
</dbReference>
<reference evidence="7" key="1">
    <citation type="submission" date="2021-02" db="EMBL/GenBank/DDBJ databases">
        <authorList>
            <person name="Nowell W R."/>
        </authorList>
    </citation>
    <scope>NUCLEOTIDE SEQUENCE</scope>
    <source>
        <strain evidence="7">Ploen Becks lab</strain>
    </source>
</reference>
<feature type="coiled-coil region" evidence="4">
    <location>
        <begin position="346"/>
        <end position="387"/>
    </location>
</feature>
<accession>A0A814DM97</accession>
<feature type="compositionally biased region" description="Low complexity" evidence="5">
    <location>
        <begin position="91"/>
        <end position="102"/>
    </location>
</feature>
<feature type="region of interest" description="Disordered" evidence="5">
    <location>
        <begin position="1"/>
        <end position="119"/>
    </location>
</feature>
<dbReference type="AlphaFoldDB" id="A0A814DM97"/>
<dbReference type="PANTHER" id="PTHR13000:SF0">
    <property type="entry name" value="NUCLEOPORIN P54"/>
    <property type="match status" value="1"/>
</dbReference>
<dbReference type="Pfam" id="PF13874">
    <property type="entry name" value="Nup54"/>
    <property type="match status" value="1"/>
</dbReference>
<dbReference type="GO" id="GO:0017056">
    <property type="term" value="F:structural constituent of nuclear pore"/>
    <property type="evidence" value="ECO:0007669"/>
    <property type="project" value="TreeGrafter"/>
</dbReference>
<sequence length="505" mass="55748">MSKPFSFNFGTPTASTTATPSTGLFGSSTTATTQPSTQQTSLFGSTSTNTNTSFNFGKPATSTATPFGSSTTQPSTGLNTTFGGFGTKPATTGTSLFGGSTTPAATNAPSSSFNFGGTTAQPATSTNTSLFGGLGTTQTGGLFGSTQQKPALTTTTQQVQQTAPVSEQDALITALVNPQVFNDERDAILAKWNQLQAFYGFGKMFYQNVSLEANKENQLCRFKTIGYSCKPTNKNEDGLVCLQFNKKESDVKANQKAITDGLHKIFNSDASLTVMVDQIKPMDTDKTELNYLENPPVGLNPILWEQANKNNPNPKKLMPVQINGFQEIHKRFTLQDKENSTQKESLNIITESIENLNSRNKLLKTKIDQFKSRNEDLEQRMLKVMINYEIRRKIGIPLQENEKYLLNVLDSFQMELNSPINKEIQRQKLNEFVEIIKSYELTNRMNPLQTNSSFNNSIETIGANNLADIQKSLRDQQKAFKSLIDIVNKDMKDLERIKKDLGVKI</sequence>
<evidence type="ECO:0000256" key="3">
    <source>
        <dbReference type="ARBA" id="ARBA00023242"/>
    </source>
</evidence>
<dbReference type="InterPro" id="IPR024864">
    <property type="entry name" value="Nup54/Nup57/Nup44"/>
</dbReference>
<evidence type="ECO:0000256" key="2">
    <source>
        <dbReference type="ARBA" id="ARBA00022448"/>
    </source>
</evidence>
<evidence type="ECO:0000313" key="8">
    <source>
        <dbReference type="Proteomes" id="UP000663879"/>
    </source>
</evidence>
<comment type="caution">
    <text evidence="7">The sequence shown here is derived from an EMBL/GenBank/DDBJ whole genome shotgun (WGS) entry which is preliminary data.</text>
</comment>
<organism evidence="7 8">
    <name type="scientific">Brachionus calyciflorus</name>
    <dbReference type="NCBI Taxonomy" id="104777"/>
    <lineage>
        <taxon>Eukaryota</taxon>
        <taxon>Metazoa</taxon>
        <taxon>Spiralia</taxon>
        <taxon>Gnathifera</taxon>
        <taxon>Rotifera</taxon>
        <taxon>Eurotatoria</taxon>
        <taxon>Monogononta</taxon>
        <taxon>Pseudotrocha</taxon>
        <taxon>Ploima</taxon>
        <taxon>Brachionidae</taxon>
        <taxon>Brachionus</taxon>
    </lineage>
</organism>
<keyword evidence="2" id="KW-0813">Transport</keyword>
<evidence type="ECO:0000256" key="4">
    <source>
        <dbReference type="SAM" id="Coils"/>
    </source>
</evidence>
<keyword evidence="4" id="KW-0175">Coiled coil</keyword>
<feature type="compositionally biased region" description="Polar residues" evidence="5">
    <location>
        <begin position="103"/>
        <end position="119"/>
    </location>
</feature>
<dbReference type="OrthoDB" id="6162375at2759"/>
<evidence type="ECO:0000259" key="6">
    <source>
        <dbReference type="Pfam" id="PF13874"/>
    </source>
</evidence>
<dbReference type="GO" id="GO:0006999">
    <property type="term" value="P:nuclear pore organization"/>
    <property type="evidence" value="ECO:0007669"/>
    <property type="project" value="TreeGrafter"/>
</dbReference>
<dbReference type="EMBL" id="CAJNOC010002964">
    <property type="protein sequence ID" value="CAF0960309.1"/>
    <property type="molecule type" value="Genomic_DNA"/>
</dbReference>
<gene>
    <name evidence="7" type="ORF">OXX778_LOCUS14412</name>
</gene>
<keyword evidence="8" id="KW-1185">Reference proteome</keyword>
<evidence type="ECO:0000313" key="7">
    <source>
        <dbReference type="EMBL" id="CAF0960309.1"/>
    </source>
</evidence>
<dbReference type="GO" id="GO:0036228">
    <property type="term" value="P:protein localization to nuclear inner membrane"/>
    <property type="evidence" value="ECO:0007669"/>
    <property type="project" value="TreeGrafter"/>
</dbReference>
<keyword evidence="3" id="KW-0539">Nucleus</keyword>
<proteinExistence type="predicted"/>
<feature type="domain" description="Nucleoporin Nup54 alpha-helical" evidence="6">
    <location>
        <begin position="295"/>
        <end position="432"/>
    </location>
</feature>
<dbReference type="Gene3D" id="1.20.5.490">
    <property type="entry name" value="Single helix bin"/>
    <property type="match status" value="1"/>
</dbReference>
<name>A0A814DM97_9BILA</name>